<name>A0AAV7HIQ1_DENCH</name>
<feature type="repeat" description="ANK" evidence="1">
    <location>
        <begin position="73"/>
        <end position="98"/>
    </location>
</feature>
<dbReference type="PROSITE" id="PS50088">
    <property type="entry name" value="ANK_REPEAT"/>
    <property type="match status" value="3"/>
</dbReference>
<gene>
    <name evidence="2" type="ORF">IEQ34_002133</name>
</gene>
<dbReference type="PANTHER" id="PTHR24121:SF21">
    <property type="entry name" value="ANKYRIN REPEAT FAMILY PROTEIN"/>
    <property type="match status" value="1"/>
</dbReference>
<accession>A0AAV7HIQ1</accession>
<proteinExistence type="predicted"/>
<evidence type="ECO:0000256" key="1">
    <source>
        <dbReference type="PROSITE-ProRule" id="PRU00023"/>
    </source>
</evidence>
<dbReference type="EMBL" id="JAGFBR010000003">
    <property type="protein sequence ID" value="KAH0468901.1"/>
    <property type="molecule type" value="Genomic_DNA"/>
</dbReference>
<dbReference type="SMART" id="SM00248">
    <property type="entry name" value="ANK"/>
    <property type="match status" value="4"/>
</dbReference>
<feature type="repeat" description="ANK" evidence="1">
    <location>
        <begin position="109"/>
        <end position="141"/>
    </location>
</feature>
<dbReference type="Gene3D" id="1.25.40.20">
    <property type="entry name" value="Ankyrin repeat-containing domain"/>
    <property type="match status" value="1"/>
</dbReference>
<evidence type="ECO:0000313" key="2">
    <source>
        <dbReference type="EMBL" id="KAH0468901.1"/>
    </source>
</evidence>
<protein>
    <submittedName>
        <fullName evidence="2">Uncharacterized protein</fullName>
    </submittedName>
</protein>
<reference evidence="2 3" key="1">
    <citation type="journal article" date="2021" name="Hortic Res">
        <title>Chromosome-scale assembly of the Dendrobium chrysotoxum genome enhances the understanding of orchid evolution.</title>
        <authorList>
            <person name="Zhang Y."/>
            <person name="Zhang G.Q."/>
            <person name="Zhang D."/>
            <person name="Liu X.D."/>
            <person name="Xu X.Y."/>
            <person name="Sun W.H."/>
            <person name="Yu X."/>
            <person name="Zhu X."/>
            <person name="Wang Z.W."/>
            <person name="Zhao X."/>
            <person name="Zhong W.Y."/>
            <person name="Chen H."/>
            <person name="Yin W.L."/>
            <person name="Huang T."/>
            <person name="Niu S.C."/>
            <person name="Liu Z.J."/>
        </authorList>
    </citation>
    <scope>NUCLEOTIDE SEQUENCE [LARGE SCALE GENOMIC DNA]</scope>
    <source>
        <strain evidence="2">Lindl</strain>
    </source>
</reference>
<dbReference type="InterPro" id="IPR002110">
    <property type="entry name" value="Ankyrin_rpt"/>
</dbReference>
<organism evidence="2 3">
    <name type="scientific">Dendrobium chrysotoxum</name>
    <name type="common">Orchid</name>
    <dbReference type="NCBI Taxonomy" id="161865"/>
    <lineage>
        <taxon>Eukaryota</taxon>
        <taxon>Viridiplantae</taxon>
        <taxon>Streptophyta</taxon>
        <taxon>Embryophyta</taxon>
        <taxon>Tracheophyta</taxon>
        <taxon>Spermatophyta</taxon>
        <taxon>Magnoliopsida</taxon>
        <taxon>Liliopsida</taxon>
        <taxon>Asparagales</taxon>
        <taxon>Orchidaceae</taxon>
        <taxon>Epidendroideae</taxon>
        <taxon>Malaxideae</taxon>
        <taxon>Dendrobiinae</taxon>
        <taxon>Dendrobium</taxon>
    </lineage>
</organism>
<dbReference type="InterPro" id="IPR036770">
    <property type="entry name" value="Ankyrin_rpt-contain_sf"/>
</dbReference>
<dbReference type="Pfam" id="PF12796">
    <property type="entry name" value="Ank_2"/>
    <property type="match status" value="2"/>
</dbReference>
<dbReference type="SUPFAM" id="SSF48403">
    <property type="entry name" value="Ankyrin repeat"/>
    <property type="match status" value="1"/>
</dbReference>
<dbReference type="PROSITE" id="PS50297">
    <property type="entry name" value="ANK_REP_REGION"/>
    <property type="match status" value="3"/>
</dbReference>
<sequence>MAIRMHPSFLSAARAGNKGRLRRLLQDDRTLLYGMTIKGNSILHIVANLGNDWLIAEACDSSEWDLLQRQNLKGDTILHCAARAGHDHILSLLIGHQAGRQMTGVLNQRGDSALHEAARGGHAKVCRQLLAVGENMVSMVNGDGESPLYLAAVRGSVEIVEMLLECTMVDYRGPRGQTALHAAVYKCYANRQGFPISIKFAKSSLALAEMAVKMLLECAMDCYYRITRGAADCRYYGNRHEIPFL</sequence>
<evidence type="ECO:0000313" key="3">
    <source>
        <dbReference type="Proteomes" id="UP000775213"/>
    </source>
</evidence>
<feature type="repeat" description="ANK" evidence="1">
    <location>
        <begin position="143"/>
        <end position="165"/>
    </location>
</feature>
<keyword evidence="1" id="KW-0040">ANK repeat</keyword>
<comment type="caution">
    <text evidence="2">The sequence shown here is derived from an EMBL/GenBank/DDBJ whole genome shotgun (WGS) entry which is preliminary data.</text>
</comment>
<dbReference type="PANTHER" id="PTHR24121">
    <property type="entry name" value="NO MECHANORECEPTOR POTENTIAL C, ISOFORM D-RELATED"/>
    <property type="match status" value="1"/>
</dbReference>
<dbReference type="AlphaFoldDB" id="A0AAV7HIQ1"/>
<dbReference type="Proteomes" id="UP000775213">
    <property type="component" value="Unassembled WGS sequence"/>
</dbReference>
<keyword evidence="3" id="KW-1185">Reference proteome</keyword>